<feature type="compositionally biased region" description="Low complexity" evidence="7">
    <location>
        <begin position="18"/>
        <end position="50"/>
    </location>
</feature>
<keyword evidence="10" id="KW-1185">Reference proteome</keyword>
<dbReference type="PANTHER" id="PTHR11042:SF196">
    <property type="entry name" value="MITOSIS INHIBITOR PROTEIN KINASE SWE1"/>
    <property type="match status" value="1"/>
</dbReference>
<evidence type="ECO:0000313" key="9">
    <source>
        <dbReference type="EMBL" id="KAK7208177.1"/>
    </source>
</evidence>
<feature type="region of interest" description="Disordered" evidence="7">
    <location>
        <begin position="291"/>
        <end position="332"/>
    </location>
</feature>
<comment type="caution">
    <text evidence="9">The sequence shown here is derived from an EMBL/GenBank/DDBJ whole genome shotgun (WGS) entry which is preliminary data.</text>
</comment>
<dbReference type="Proteomes" id="UP001498771">
    <property type="component" value="Unassembled WGS sequence"/>
</dbReference>
<evidence type="ECO:0000313" key="10">
    <source>
        <dbReference type="Proteomes" id="UP001498771"/>
    </source>
</evidence>
<dbReference type="RefSeq" id="XP_064771210.1">
    <property type="nucleotide sequence ID" value="XM_064915077.1"/>
</dbReference>
<dbReference type="GeneID" id="90040589"/>
<feature type="region of interest" description="Disordered" evidence="7">
    <location>
        <begin position="743"/>
        <end position="773"/>
    </location>
</feature>
<evidence type="ECO:0000256" key="5">
    <source>
        <dbReference type="ARBA" id="ARBA00037982"/>
    </source>
</evidence>
<keyword evidence="3" id="KW-0418">Kinase</keyword>
<keyword evidence="4 6" id="KW-0067">ATP-binding</keyword>
<dbReference type="PANTHER" id="PTHR11042">
    <property type="entry name" value="EUKARYOTIC TRANSLATION INITIATION FACTOR 2-ALPHA KINASE EIF2-ALPHA KINASE -RELATED"/>
    <property type="match status" value="1"/>
</dbReference>
<feature type="compositionally biased region" description="Low complexity" evidence="7">
    <location>
        <begin position="249"/>
        <end position="269"/>
    </location>
</feature>
<evidence type="ECO:0000256" key="6">
    <source>
        <dbReference type="PROSITE-ProRule" id="PRU10141"/>
    </source>
</evidence>
<dbReference type="PROSITE" id="PS00108">
    <property type="entry name" value="PROTEIN_KINASE_ST"/>
    <property type="match status" value="1"/>
</dbReference>
<keyword evidence="2 6" id="KW-0547">Nucleotide-binding</keyword>
<feature type="compositionally biased region" description="Low complexity" evidence="7">
    <location>
        <begin position="315"/>
        <end position="332"/>
    </location>
</feature>
<dbReference type="PROSITE" id="PS50011">
    <property type="entry name" value="PROTEIN_KINASE_DOM"/>
    <property type="match status" value="1"/>
</dbReference>
<comment type="similarity">
    <text evidence="5">Belongs to the protein kinase superfamily. Ser/Thr protein kinase family. GCN2 subfamily.</text>
</comment>
<name>A0ABR1FE97_9ASCO</name>
<dbReference type="InterPro" id="IPR008271">
    <property type="entry name" value="Ser/Thr_kinase_AS"/>
</dbReference>
<feature type="region of interest" description="Disordered" evidence="7">
    <location>
        <begin position="1"/>
        <end position="227"/>
    </location>
</feature>
<dbReference type="SUPFAM" id="SSF56112">
    <property type="entry name" value="Protein kinase-like (PK-like)"/>
    <property type="match status" value="1"/>
</dbReference>
<dbReference type="Gene3D" id="3.30.200.20">
    <property type="entry name" value="Phosphorylase Kinase, domain 1"/>
    <property type="match status" value="1"/>
</dbReference>
<reference evidence="9 10" key="1">
    <citation type="submission" date="2024-03" db="EMBL/GenBank/DDBJ databases">
        <title>Genome-scale model development and genomic sequencing of the oleaginous clade Lipomyces.</title>
        <authorList>
            <consortium name="Lawrence Berkeley National Laboratory"/>
            <person name="Czajka J.J."/>
            <person name="Han Y."/>
            <person name="Kim J."/>
            <person name="Mondo S.J."/>
            <person name="Hofstad B.A."/>
            <person name="Robles A."/>
            <person name="Haridas S."/>
            <person name="Riley R."/>
            <person name="LaButti K."/>
            <person name="Pangilinan J."/>
            <person name="Andreopoulos W."/>
            <person name="Lipzen A."/>
            <person name="Yan J."/>
            <person name="Wang M."/>
            <person name="Ng V."/>
            <person name="Grigoriev I.V."/>
            <person name="Spatafora J.W."/>
            <person name="Magnuson J.K."/>
            <person name="Baker S.E."/>
            <person name="Pomraning K.R."/>
        </authorList>
    </citation>
    <scope>NUCLEOTIDE SEQUENCE [LARGE SCALE GENOMIC DNA]</scope>
    <source>
        <strain evidence="9 10">Phaff 52-87</strain>
    </source>
</reference>
<feature type="binding site" evidence="6">
    <location>
        <position position="470"/>
    </location>
    <ligand>
        <name>ATP</name>
        <dbReference type="ChEBI" id="CHEBI:30616"/>
    </ligand>
</feature>
<dbReference type="InterPro" id="IPR017441">
    <property type="entry name" value="Protein_kinase_ATP_BS"/>
</dbReference>
<sequence>MAPMAAVESFSPLSAPARTPGRRVSPTRSSSRRGSASSSVSYSSSPFTSGRVTRAAAKHPLSHSVPAEQLSPLRRSTGVLHLDQASLGSPVPKRSFLSQSPDLPHQVKRVQPPPSPLSRSDAPPFPTSPFSAPTATTPASQSRPPAFAKSKLSSFGFGKKDPPAPPSATQLFKVRRTHSVENLLARDSPFSSNGPLPSASSHPHPLSQSLTPSNMNSEDDDDVDMKSSGYRFNSLGFAAKKKRPSLPGSASWSTLSNAMSSNSTSSTETPPNYRLVKPFQPAFMSTGLLSKRNRQSNDSFESRHFATPETPCKRPAQPQFSAAPSSSLKPLSDISVPDVSETFEMANSGYDYEMPPTPTKAFGSQQEPSMHFQTATVPQGWSIANPVTTPVDSSFQSISPTAGSLLDIKTPSTPAKPVLGYFNPSTTPGSIADSFLHEKFQDVSAIGSGEFSSVFLVTERDYPHNKYAIKRSKTALMSHKALKRRLEEVEILKDLSSRTDNEDREYIINYINNWEYQGFLYIMTDYCENGSLDVFLAEHGRVSKLDEWRVWKILVEIALGLRFIHDAGYIHLDLKPANVFITFEGSLKIGDFGMATKLPATKGIEREGDREYIAPEVLALQEYSKPADIFSFGLIMLEIAANIVLPDNGAPWHKLRSGDLSDAGRLSSSSGDLANAGNNASGPKIPSWAPSFMADDTDALDRIVKWMLRPNASERPTIEEVLEAPEVQLVDTRRKAGAIIFEGEYGPKPDTNAMKEDENGNMLDPDDDWRMEL</sequence>
<dbReference type="Gene3D" id="1.10.510.10">
    <property type="entry name" value="Transferase(Phosphotransferase) domain 1"/>
    <property type="match status" value="1"/>
</dbReference>
<dbReference type="EMBL" id="JBBJBU010000001">
    <property type="protein sequence ID" value="KAK7208177.1"/>
    <property type="molecule type" value="Genomic_DNA"/>
</dbReference>
<dbReference type="InterPro" id="IPR050339">
    <property type="entry name" value="CC_SR_Kinase"/>
</dbReference>
<dbReference type="PROSITE" id="PS00107">
    <property type="entry name" value="PROTEIN_KINASE_ATP"/>
    <property type="match status" value="1"/>
</dbReference>
<evidence type="ECO:0000259" key="8">
    <source>
        <dbReference type="PROSITE" id="PS50011"/>
    </source>
</evidence>
<evidence type="ECO:0000256" key="7">
    <source>
        <dbReference type="SAM" id="MobiDB-lite"/>
    </source>
</evidence>
<dbReference type="InterPro" id="IPR000719">
    <property type="entry name" value="Prot_kinase_dom"/>
</dbReference>
<evidence type="ECO:0000256" key="4">
    <source>
        <dbReference type="ARBA" id="ARBA00022840"/>
    </source>
</evidence>
<feature type="compositionally biased region" description="Low complexity" evidence="7">
    <location>
        <begin position="195"/>
        <end position="213"/>
    </location>
</feature>
<keyword evidence="1" id="KW-0808">Transferase</keyword>
<evidence type="ECO:0000256" key="1">
    <source>
        <dbReference type="ARBA" id="ARBA00022679"/>
    </source>
</evidence>
<evidence type="ECO:0000256" key="2">
    <source>
        <dbReference type="ARBA" id="ARBA00022741"/>
    </source>
</evidence>
<dbReference type="InterPro" id="IPR011009">
    <property type="entry name" value="Kinase-like_dom_sf"/>
</dbReference>
<feature type="domain" description="Protein kinase" evidence="8">
    <location>
        <begin position="440"/>
        <end position="727"/>
    </location>
</feature>
<proteinExistence type="inferred from homology"/>
<feature type="compositionally biased region" description="Low complexity" evidence="7">
    <location>
        <begin position="128"/>
        <end position="157"/>
    </location>
</feature>
<evidence type="ECO:0000256" key="3">
    <source>
        <dbReference type="ARBA" id="ARBA00022777"/>
    </source>
</evidence>
<dbReference type="Pfam" id="PF00069">
    <property type="entry name" value="Pkinase"/>
    <property type="match status" value="1"/>
</dbReference>
<dbReference type="CDD" id="cd14052">
    <property type="entry name" value="PTKc_Wee1_fungi"/>
    <property type="match status" value="1"/>
</dbReference>
<feature type="region of interest" description="Disordered" evidence="7">
    <location>
        <begin position="241"/>
        <end position="272"/>
    </location>
</feature>
<dbReference type="SMART" id="SM00220">
    <property type="entry name" value="S_TKc"/>
    <property type="match status" value="1"/>
</dbReference>
<organism evidence="9 10">
    <name type="scientific">Myxozyma melibiosi</name>
    <dbReference type="NCBI Taxonomy" id="54550"/>
    <lineage>
        <taxon>Eukaryota</taxon>
        <taxon>Fungi</taxon>
        <taxon>Dikarya</taxon>
        <taxon>Ascomycota</taxon>
        <taxon>Saccharomycotina</taxon>
        <taxon>Lipomycetes</taxon>
        <taxon>Lipomycetales</taxon>
        <taxon>Lipomycetaceae</taxon>
        <taxon>Myxozyma</taxon>
    </lineage>
</organism>
<protein>
    <submittedName>
        <fullName evidence="9">Kinase-like domain-containing protein</fullName>
    </submittedName>
</protein>
<accession>A0ABR1FE97</accession>
<gene>
    <name evidence="9" type="ORF">BZA70DRAFT_38788</name>
</gene>